<name>A0AAE6RGK8_9PSED</name>
<organism evidence="1 2">
    <name type="scientific">Pseudomonas monteilii</name>
    <dbReference type="NCBI Taxonomy" id="76759"/>
    <lineage>
        <taxon>Bacteria</taxon>
        <taxon>Pseudomonadati</taxon>
        <taxon>Pseudomonadota</taxon>
        <taxon>Gammaproteobacteria</taxon>
        <taxon>Pseudomonadales</taxon>
        <taxon>Pseudomonadaceae</taxon>
        <taxon>Pseudomonas</taxon>
    </lineage>
</organism>
<evidence type="ECO:0000313" key="2">
    <source>
        <dbReference type="Proteomes" id="UP000464593"/>
    </source>
</evidence>
<evidence type="ECO:0000313" key="1">
    <source>
        <dbReference type="EMBL" id="QHB30091.1"/>
    </source>
</evidence>
<reference evidence="1 2" key="1">
    <citation type="submission" date="2019-05" db="EMBL/GenBank/DDBJ databases">
        <title>Complete genome sequence of Pseudomonas Pseudomonas resinovorans.</title>
        <authorList>
            <person name="Chen H.-P."/>
        </authorList>
    </citation>
    <scope>NUCLEOTIDE SEQUENCE [LARGE SCALE GENOMIC DNA]</scope>
    <source>
        <strain evidence="1 2">TCU-CK1</strain>
    </source>
</reference>
<dbReference type="AlphaFoldDB" id="A0AAE6RGK8"/>
<protein>
    <submittedName>
        <fullName evidence="1">DNA polymerase III subunit epsilon</fullName>
    </submittedName>
</protein>
<gene>
    <name evidence="1" type="ORF">TCK1_4745</name>
</gene>
<accession>A0AAE6RGK8</accession>
<sequence>MADAEMAANLLQHLAGELRQAHGIQQLSHDFLCRLQKVPAAKIRETLAKSR</sequence>
<dbReference type="EMBL" id="CP040324">
    <property type="protein sequence ID" value="QHB30091.1"/>
    <property type="molecule type" value="Genomic_DNA"/>
</dbReference>
<dbReference type="Proteomes" id="UP000464593">
    <property type="component" value="Chromosome"/>
</dbReference>
<proteinExistence type="predicted"/>